<evidence type="ECO:0000313" key="3">
    <source>
        <dbReference type="EMBL" id="EPS38219.1"/>
    </source>
</evidence>
<protein>
    <recommendedName>
        <fullName evidence="2">Ubiquinol-cytochrome c chaperone domain-containing protein</fullName>
    </recommendedName>
</protein>
<comment type="similarity">
    <text evidence="1">Belongs to the CBP3 family.</text>
</comment>
<dbReference type="EMBL" id="AQGS01000575">
    <property type="protein sequence ID" value="EPS38219.1"/>
    <property type="molecule type" value="Genomic_DNA"/>
</dbReference>
<name>S8A5Z0_DACHA</name>
<dbReference type="GO" id="GO:0005739">
    <property type="term" value="C:mitochondrion"/>
    <property type="evidence" value="ECO:0007669"/>
    <property type="project" value="TreeGrafter"/>
</dbReference>
<reference evidence="3 4" key="1">
    <citation type="journal article" date="2013" name="PLoS Genet.">
        <title>Genomic mechanisms accounting for the adaptation to parasitism in nematode-trapping fungi.</title>
        <authorList>
            <person name="Meerupati T."/>
            <person name="Andersson K.M."/>
            <person name="Friman E."/>
            <person name="Kumar D."/>
            <person name="Tunlid A."/>
            <person name="Ahren D."/>
        </authorList>
    </citation>
    <scope>NUCLEOTIDE SEQUENCE [LARGE SCALE GENOMIC DNA]</scope>
    <source>
        <strain evidence="3 4">CBS 200.50</strain>
    </source>
</reference>
<comment type="caution">
    <text evidence="3">The sequence shown here is derived from an EMBL/GenBank/DDBJ whole genome shotgun (WGS) entry which is preliminary data.</text>
</comment>
<dbReference type="PANTHER" id="PTHR12184">
    <property type="entry name" value="UBIQUINOL-CYTOCHROME C REDUCTASE COMPLEX ASSEMBLY FACTOR 1 FAMILY MEMBER"/>
    <property type="match status" value="1"/>
</dbReference>
<dbReference type="OrthoDB" id="10253878at2759"/>
<dbReference type="GO" id="GO:0034551">
    <property type="term" value="P:mitochondrial respiratory chain complex III assembly"/>
    <property type="evidence" value="ECO:0007669"/>
    <property type="project" value="TreeGrafter"/>
</dbReference>
<accession>S8A5Z0</accession>
<dbReference type="InterPro" id="IPR007129">
    <property type="entry name" value="Ubiqinol_cyt_c_chaperone_CPB3"/>
</dbReference>
<evidence type="ECO:0000259" key="2">
    <source>
        <dbReference type="Pfam" id="PF03981"/>
    </source>
</evidence>
<proteinExistence type="inferred from homology"/>
<dbReference type="OMA" id="PLMTETY"/>
<dbReference type="AlphaFoldDB" id="S8A5Z0"/>
<organism evidence="3 4">
    <name type="scientific">Dactylellina haptotyla (strain CBS 200.50)</name>
    <name type="common">Nematode-trapping fungus</name>
    <name type="synonym">Monacrosporium haptotylum</name>
    <dbReference type="NCBI Taxonomy" id="1284197"/>
    <lineage>
        <taxon>Eukaryota</taxon>
        <taxon>Fungi</taxon>
        <taxon>Dikarya</taxon>
        <taxon>Ascomycota</taxon>
        <taxon>Pezizomycotina</taxon>
        <taxon>Orbiliomycetes</taxon>
        <taxon>Orbiliales</taxon>
        <taxon>Orbiliaceae</taxon>
        <taxon>Dactylellina</taxon>
    </lineage>
</organism>
<dbReference type="eggNOG" id="KOG2873">
    <property type="taxonomic scope" value="Eukaryota"/>
</dbReference>
<dbReference type="PANTHER" id="PTHR12184:SF1">
    <property type="entry name" value="UBIQUINOL-CYTOCHROME-C REDUCTASE COMPLEX ASSEMBLY FACTOR 1"/>
    <property type="match status" value="1"/>
</dbReference>
<dbReference type="Pfam" id="PF03981">
    <property type="entry name" value="Ubiq_cyt_C_chap"/>
    <property type="match status" value="1"/>
</dbReference>
<sequence length="309" mass="35975">MSLIEPILPSLRAGLSQSTRQIARKKSIPSAAISLYTPSSAFKRKLTPILPPTVTPLRTFTQSSKVLQYEPPPTSEDEKPASLREKLTRALSSVMPKGTKEQYWAYKKTEELYKECRLQGEYHPDQLITGKGKFWYEECGLVPCLRTWCSISNLHVWMLMVRIRHLEPRARAKMWQQNLINHYYFDIEELLTKRHMVSSNSRRQKTMKELYEGFRYMILTFDEALIRGDAWMAQAVWRCLYVSKEDMDMQKLAIITSYIRRILSGLEKLDEETILSAQVFFGNPMDELPVVERFSEILPPPTTNGKKSR</sequence>
<evidence type="ECO:0000313" key="4">
    <source>
        <dbReference type="Proteomes" id="UP000015100"/>
    </source>
</evidence>
<dbReference type="Proteomes" id="UP000015100">
    <property type="component" value="Unassembled WGS sequence"/>
</dbReference>
<reference evidence="4" key="2">
    <citation type="submission" date="2013-04" db="EMBL/GenBank/DDBJ databases">
        <title>Genomic mechanisms accounting for the adaptation to parasitism in nematode-trapping fungi.</title>
        <authorList>
            <person name="Ahren D.G."/>
        </authorList>
    </citation>
    <scope>NUCLEOTIDE SEQUENCE [LARGE SCALE GENOMIC DNA]</scope>
    <source>
        <strain evidence="4">CBS 200.50</strain>
    </source>
</reference>
<dbReference type="InterPro" id="IPR021150">
    <property type="entry name" value="Ubiq_cyt_c_chap"/>
</dbReference>
<dbReference type="STRING" id="1284197.S8A5Z0"/>
<feature type="domain" description="Ubiquinol-cytochrome c chaperone" evidence="2">
    <location>
        <begin position="137"/>
        <end position="278"/>
    </location>
</feature>
<evidence type="ECO:0000256" key="1">
    <source>
        <dbReference type="ARBA" id="ARBA00006407"/>
    </source>
</evidence>
<gene>
    <name evidence="3" type="ORF">H072_7971</name>
</gene>
<dbReference type="HOGENOM" id="CLU_053729_3_1_1"/>
<keyword evidence="4" id="KW-1185">Reference proteome</keyword>